<keyword evidence="3" id="KW-1185">Reference proteome</keyword>
<comment type="caution">
    <text evidence="2">The sequence shown here is derived from an EMBL/GenBank/DDBJ whole genome shotgun (WGS) entry which is preliminary data.</text>
</comment>
<dbReference type="Gene3D" id="3.10.28.10">
    <property type="entry name" value="Homing endonucleases"/>
    <property type="match status" value="1"/>
</dbReference>
<accession>A0A0A6PEV0</accession>
<evidence type="ECO:0000313" key="2">
    <source>
        <dbReference type="EMBL" id="KHD09273.1"/>
    </source>
</evidence>
<dbReference type="EMBL" id="JSZA02000021">
    <property type="protein sequence ID" value="KHD09273.1"/>
    <property type="molecule type" value="Genomic_DNA"/>
</dbReference>
<sequence>MENKNLQPWFVTGLVDGEGCFSVSFTLRKRLKIGIETRPSFSISLNRRDLVLIKKVHTFFGCGAVRYSKSDRTYKYEVRSIKDLITKILPHFKRYSLQGDKSKDFTIFQEICKDIHANHHLSKKFLSNIISKAYEMNPSGKRKHEKAELLRMLGEIMV</sequence>
<organism evidence="2 3">
    <name type="scientific">Candidatus Thiomargarita nelsonii</name>
    <dbReference type="NCBI Taxonomy" id="1003181"/>
    <lineage>
        <taxon>Bacteria</taxon>
        <taxon>Pseudomonadati</taxon>
        <taxon>Pseudomonadota</taxon>
        <taxon>Gammaproteobacteria</taxon>
        <taxon>Thiotrichales</taxon>
        <taxon>Thiotrichaceae</taxon>
        <taxon>Thiomargarita</taxon>
    </lineage>
</organism>
<keyword evidence="2" id="KW-0255">Endonuclease</keyword>
<proteinExistence type="predicted"/>
<keyword evidence="2" id="KW-0378">Hydrolase</keyword>
<feature type="domain" description="Homing endonuclease LAGLIDADG" evidence="1">
    <location>
        <begin position="12"/>
        <end position="112"/>
    </location>
</feature>
<dbReference type="GO" id="GO:0004519">
    <property type="term" value="F:endonuclease activity"/>
    <property type="evidence" value="ECO:0007669"/>
    <property type="project" value="UniProtKB-KW"/>
</dbReference>
<keyword evidence="2" id="KW-0540">Nuclease</keyword>
<dbReference type="InterPro" id="IPR027434">
    <property type="entry name" value="Homing_endonucl"/>
</dbReference>
<dbReference type="InterPro" id="IPR004860">
    <property type="entry name" value="LAGLIDADG_dom"/>
</dbReference>
<gene>
    <name evidence="2" type="ORF">PN36_07525</name>
</gene>
<dbReference type="SUPFAM" id="SSF55608">
    <property type="entry name" value="Homing endonucleases"/>
    <property type="match status" value="1"/>
</dbReference>
<dbReference type="InterPro" id="IPR051289">
    <property type="entry name" value="LAGLIDADG_Endonuclease"/>
</dbReference>
<dbReference type="PANTHER" id="PTHR36181">
    <property type="entry name" value="INTRON-ENCODED ENDONUCLEASE AI3-RELATED"/>
    <property type="match status" value="1"/>
</dbReference>
<protein>
    <submittedName>
        <fullName evidence="2">Endonuclease</fullName>
    </submittedName>
</protein>
<dbReference type="Proteomes" id="UP000030428">
    <property type="component" value="Unassembled WGS sequence"/>
</dbReference>
<dbReference type="AlphaFoldDB" id="A0A0A6PEV0"/>
<dbReference type="PANTHER" id="PTHR36181:SF2">
    <property type="entry name" value="INTRON-ENCODED ENDONUCLEASE AI3-RELATED"/>
    <property type="match status" value="1"/>
</dbReference>
<evidence type="ECO:0000313" key="3">
    <source>
        <dbReference type="Proteomes" id="UP000030428"/>
    </source>
</evidence>
<evidence type="ECO:0000259" key="1">
    <source>
        <dbReference type="Pfam" id="PF00961"/>
    </source>
</evidence>
<dbReference type="Pfam" id="PF00961">
    <property type="entry name" value="LAGLIDADG_1"/>
    <property type="match status" value="1"/>
</dbReference>
<name>A0A0A6PEV0_9GAMM</name>
<reference evidence="2 3" key="1">
    <citation type="journal article" date="2016" name="Front. Microbiol.">
        <title>Single-Cell (Meta-)Genomics of a Dimorphic Candidatus Thiomargarita nelsonii Reveals Genomic Plasticity.</title>
        <authorList>
            <person name="Flood B.E."/>
            <person name="Fliss P."/>
            <person name="Jones D.S."/>
            <person name="Dick G.J."/>
            <person name="Jain S."/>
            <person name="Kaster A.K."/>
            <person name="Winkel M."/>
            <person name="Mussmann M."/>
            <person name="Bailey J."/>
        </authorList>
    </citation>
    <scope>NUCLEOTIDE SEQUENCE [LARGE SCALE GENOMIC DNA]</scope>
    <source>
        <strain evidence="2">Hydrate Ridge</strain>
    </source>
</reference>